<dbReference type="EMBL" id="CP046045">
    <property type="protein sequence ID" value="QGM27239.1"/>
    <property type="molecule type" value="Genomic_DNA"/>
</dbReference>
<dbReference type="AlphaFoldDB" id="A0AAP9KIM8"/>
<accession>A0AAP9KIM8</accession>
<dbReference type="RefSeq" id="WP_154320525.1">
    <property type="nucleotide sequence ID" value="NZ_CP046045.1"/>
</dbReference>
<proteinExistence type="predicted"/>
<protein>
    <submittedName>
        <fullName evidence="1">Uncharacterized protein</fullName>
    </submittedName>
</protein>
<evidence type="ECO:0000313" key="1">
    <source>
        <dbReference type="EMBL" id="QGM27239.1"/>
    </source>
</evidence>
<sequence length="162" mass="18186">MISKAEMTCPGCGAVRLVSKKTIYNNGGVNIKRCLCCAQKDIRKRRFEEKGVYSGATRLVGGSPASQHRFYGVWHSMIVRCTNPKSENYHRYGGRGIKVCNEWLDSVTFLDWCDQQGEIPHGYQIDRINNDGDYMPSNCRFVSPKVNANNKSNSRSKGVKAA</sequence>
<gene>
    <name evidence="1" type="ORF">GJD93_05905</name>
</gene>
<evidence type="ECO:0000313" key="2">
    <source>
        <dbReference type="Proteomes" id="UP000405075"/>
    </source>
</evidence>
<name>A0AAP9KIM8_9GAMM</name>
<dbReference type="Proteomes" id="UP000405075">
    <property type="component" value="Chromosome"/>
</dbReference>
<reference evidence="2" key="1">
    <citation type="submission" date="2019-11" db="EMBL/GenBank/DDBJ databases">
        <title>Escherichia coli 1916D6.</title>
        <authorList>
            <person name="Yao H."/>
            <person name="Du X."/>
            <person name="Yu R."/>
            <person name="Li A."/>
        </authorList>
    </citation>
    <scope>NUCLEOTIDE SEQUENCE [LARGE SCALE GENOMIC DNA]</scope>
    <source>
        <strain evidence="2">19110F47</strain>
    </source>
</reference>
<organism evidence="1 2">
    <name type="scientific">Acinetobacter towneri</name>
    <dbReference type="NCBI Taxonomy" id="202956"/>
    <lineage>
        <taxon>Bacteria</taxon>
        <taxon>Pseudomonadati</taxon>
        <taxon>Pseudomonadota</taxon>
        <taxon>Gammaproteobacteria</taxon>
        <taxon>Moraxellales</taxon>
        <taxon>Moraxellaceae</taxon>
        <taxon>Acinetobacter</taxon>
    </lineage>
</organism>